<dbReference type="InterPro" id="IPR001870">
    <property type="entry name" value="B30.2/SPRY"/>
</dbReference>
<comment type="subcellular location">
    <subcellularLocation>
        <location evidence="1">Nucleus</location>
    </subcellularLocation>
</comment>
<dbReference type="PANTHER" id="PTHR12381:SF56">
    <property type="entry name" value="B30.2_SPRY DOMAIN-CONTAINING PROTEIN-RELATED"/>
    <property type="match status" value="1"/>
</dbReference>
<feature type="compositionally biased region" description="Polar residues" evidence="5">
    <location>
        <begin position="188"/>
        <end position="209"/>
    </location>
</feature>
<evidence type="ECO:0000256" key="4">
    <source>
        <dbReference type="ARBA" id="ARBA00023242"/>
    </source>
</evidence>
<name>A0AAE1HQA3_9NEOP</name>
<feature type="region of interest" description="Disordered" evidence="5">
    <location>
        <begin position="40"/>
        <end position="392"/>
    </location>
</feature>
<feature type="compositionally biased region" description="Basic and acidic residues" evidence="5">
    <location>
        <begin position="337"/>
        <end position="348"/>
    </location>
</feature>
<feature type="compositionally biased region" description="Basic and acidic residues" evidence="5">
    <location>
        <begin position="809"/>
        <end position="855"/>
    </location>
</feature>
<dbReference type="PANTHER" id="PTHR12381">
    <property type="entry name" value="HETEROGENEOUS NUCLEAR RIBONUCLEOPROTEIN U FAMILY MEMBER"/>
    <property type="match status" value="1"/>
</dbReference>
<dbReference type="InterPro" id="IPR043136">
    <property type="entry name" value="B30.2/SPRY_sf"/>
</dbReference>
<evidence type="ECO:0000256" key="2">
    <source>
        <dbReference type="ARBA" id="ARBA00022481"/>
    </source>
</evidence>
<feature type="compositionally biased region" description="Basic and acidic residues" evidence="5">
    <location>
        <begin position="355"/>
        <end position="365"/>
    </location>
</feature>
<dbReference type="InterPro" id="IPR003034">
    <property type="entry name" value="SAP_dom"/>
</dbReference>
<dbReference type="SUPFAM" id="SSF49899">
    <property type="entry name" value="Concanavalin A-like lectins/glucanases"/>
    <property type="match status" value="1"/>
</dbReference>
<dbReference type="Gene3D" id="2.60.120.920">
    <property type="match status" value="1"/>
</dbReference>
<feature type="compositionally biased region" description="Gly residues" evidence="5">
    <location>
        <begin position="927"/>
        <end position="948"/>
    </location>
</feature>
<feature type="compositionally biased region" description="Basic residues" evidence="5">
    <location>
        <begin position="366"/>
        <end position="380"/>
    </location>
</feature>
<accession>A0AAE1HQA3</accession>
<dbReference type="GO" id="GO:0000380">
    <property type="term" value="P:alternative mRNA splicing, via spliceosome"/>
    <property type="evidence" value="ECO:0007669"/>
    <property type="project" value="TreeGrafter"/>
</dbReference>
<dbReference type="Proteomes" id="UP001219518">
    <property type="component" value="Unassembled WGS sequence"/>
</dbReference>
<feature type="domain" description="SAP" evidence="7">
    <location>
        <begin position="5"/>
        <end position="39"/>
    </location>
</feature>
<evidence type="ECO:0000259" key="6">
    <source>
        <dbReference type="PROSITE" id="PS50188"/>
    </source>
</evidence>
<dbReference type="InterPro" id="IPR013320">
    <property type="entry name" value="ConA-like_dom_sf"/>
</dbReference>
<dbReference type="SUPFAM" id="SSF68906">
    <property type="entry name" value="SAP domain"/>
    <property type="match status" value="1"/>
</dbReference>
<organism evidence="8 9">
    <name type="scientific">Frankliniella fusca</name>
    <dbReference type="NCBI Taxonomy" id="407009"/>
    <lineage>
        <taxon>Eukaryota</taxon>
        <taxon>Metazoa</taxon>
        <taxon>Ecdysozoa</taxon>
        <taxon>Arthropoda</taxon>
        <taxon>Hexapoda</taxon>
        <taxon>Insecta</taxon>
        <taxon>Pterygota</taxon>
        <taxon>Neoptera</taxon>
        <taxon>Paraneoptera</taxon>
        <taxon>Thysanoptera</taxon>
        <taxon>Terebrantia</taxon>
        <taxon>Thripoidea</taxon>
        <taxon>Thripidae</taxon>
        <taxon>Frankliniella</taxon>
    </lineage>
</organism>
<keyword evidence="3" id="KW-0597">Phosphoprotein</keyword>
<dbReference type="PROSITE" id="PS50188">
    <property type="entry name" value="B302_SPRY"/>
    <property type="match status" value="1"/>
</dbReference>
<feature type="domain" description="B30.2/SPRY" evidence="6">
    <location>
        <begin position="369"/>
        <end position="576"/>
    </location>
</feature>
<feature type="region of interest" description="Disordered" evidence="5">
    <location>
        <begin position="797"/>
        <end position="997"/>
    </location>
</feature>
<feature type="compositionally biased region" description="Polar residues" evidence="5">
    <location>
        <begin position="956"/>
        <end position="975"/>
    </location>
</feature>
<dbReference type="AlphaFoldDB" id="A0AAE1HQA3"/>
<evidence type="ECO:0000256" key="3">
    <source>
        <dbReference type="ARBA" id="ARBA00022553"/>
    </source>
</evidence>
<dbReference type="Gene3D" id="1.10.720.30">
    <property type="entry name" value="SAP domain"/>
    <property type="match status" value="1"/>
</dbReference>
<dbReference type="InterPro" id="IPR035778">
    <property type="entry name" value="SPRY_hnRNP_U"/>
</dbReference>
<reference evidence="8" key="1">
    <citation type="submission" date="2021-07" db="EMBL/GenBank/DDBJ databases">
        <authorList>
            <person name="Catto M.A."/>
            <person name="Jacobson A."/>
            <person name="Kennedy G."/>
            <person name="Labadie P."/>
            <person name="Hunt B.G."/>
            <person name="Srinivasan R."/>
        </authorList>
    </citation>
    <scope>NUCLEOTIDE SEQUENCE</scope>
    <source>
        <strain evidence="8">PL_HMW_Pooled</strain>
        <tissue evidence="8">Head</tissue>
    </source>
</reference>
<keyword evidence="8" id="KW-0687">Ribonucleoprotein</keyword>
<feature type="compositionally biased region" description="Basic and acidic residues" evidence="5">
    <location>
        <begin position="133"/>
        <end position="149"/>
    </location>
</feature>
<dbReference type="SMART" id="SM00513">
    <property type="entry name" value="SAP"/>
    <property type="match status" value="1"/>
</dbReference>
<dbReference type="InterPro" id="IPR003877">
    <property type="entry name" value="SPRY_dom"/>
</dbReference>
<feature type="compositionally biased region" description="Low complexity" evidence="5">
    <location>
        <begin position="980"/>
        <end position="997"/>
    </location>
</feature>
<feature type="compositionally biased region" description="Basic and acidic residues" evidence="5">
    <location>
        <begin position="882"/>
        <end position="898"/>
    </location>
</feature>
<dbReference type="GO" id="GO:0003723">
    <property type="term" value="F:RNA binding"/>
    <property type="evidence" value="ECO:0007669"/>
    <property type="project" value="TreeGrafter"/>
</dbReference>
<feature type="compositionally biased region" description="Gly residues" evidence="5">
    <location>
        <begin position="901"/>
        <end position="913"/>
    </location>
</feature>
<dbReference type="InterPro" id="IPR027417">
    <property type="entry name" value="P-loop_NTPase"/>
</dbReference>
<feature type="compositionally biased region" description="Polar residues" evidence="5">
    <location>
        <begin position="120"/>
        <end position="130"/>
    </location>
</feature>
<comment type="caution">
    <text evidence="8">The sequence shown here is derived from an EMBL/GenBank/DDBJ whole genome shotgun (WGS) entry which is preliminary data.</text>
</comment>
<protein>
    <submittedName>
        <fullName evidence="8">Heterogeneous nuclear ribonucleoprotein U-like protein 1</fullName>
    </submittedName>
</protein>
<dbReference type="GO" id="GO:1990904">
    <property type="term" value="C:ribonucleoprotein complex"/>
    <property type="evidence" value="ECO:0007669"/>
    <property type="project" value="UniProtKB-KW"/>
</dbReference>
<dbReference type="InterPro" id="IPR036361">
    <property type="entry name" value="SAP_dom_sf"/>
</dbReference>
<evidence type="ECO:0000313" key="8">
    <source>
        <dbReference type="EMBL" id="KAK3925467.1"/>
    </source>
</evidence>
<gene>
    <name evidence="8" type="ORF">KUF71_013674</name>
</gene>
<dbReference type="GO" id="GO:0005634">
    <property type="term" value="C:nucleus"/>
    <property type="evidence" value="ECO:0007669"/>
    <property type="project" value="UniProtKB-SubCell"/>
</dbReference>
<keyword evidence="9" id="KW-1185">Reference proteome</keyword>
<feature type="region of interest" description="Disordered" evidence="5">
    <location>
        <begin position="1077"/>
        <end position="1097"/>
    </location>
</feature>
<evidence type="ECO:0000259" key="7">
    <source>
        <dbReference type="PROSITE" id="PS50800"/>
    </source>
</evidence>
<dbReference type="SMART" id="SM00449">
    <property type="entry name" value="SPRY"/>
    <property type="match status" value="1"/>
</dbReference>
<dbReference type="SUPFAM" id="SSF52540">
    <property type="entry name" value="P-loop containing nucleoside triphosphate hydrolases"/>
    <property type="match status" value="1"/>
</dbReference>
<evidence type="ECO:0000256" key="1">
    <source>
        <dbReference type="ARBA" id="ARBA00004123"/>
    </source>
</evidence>
<dbReference type="Gene3D" id="3.40.50.300">
    <property type="entry name" value="P-loop containing nucleotide triphosphate hydrolases"/>
    <property type="match status" value="1"/>
</dbReference>
<evidence type="ECO:0000313" key="9">
    <source>
        <dbReference type="Proteomes" id="UP001219518"/>
    </source>
</evidence>
<reference evidence="8" key="2">
    <citation type="journal article" date="2023" name="BMC Genomics">
        <title>Pest status, molecular evolution, and epigenetic factors derived from the genome assembly of Frankliniella fusca, a thysanopteran phytovirus vector.</title>
        <authorList>
            <person name="Catto M.A."/>
            <person name="Labadie P.E."/>
            <person name="Jacobson A.L."/>
            <person name="Kennedy G.G."/>
            <person name="Srinivasan R."/>
            <person name="Hunt B.G."/>
        </authorList>
    </citation>
    <scope>NUCLEOTIDE SEQUENCE</scope>
    <source>
        <strain evidence="8">PL_HMW_Pooled</strain>
    </source>
</reference>
<evidence type="ECO:0000256" key="5">
    <source>
        <dbReference type="SAM" id="MobiDB-lite"/>
    </source>
</evidence>
<dbReference type="EMBL" id="JAHWGI010001227">
    <property type="protein sequence ID" value="KAK3925467.1"/>
    <property type="molecule type" value="Genomic_DNA"/>
</dbReference>
<keyword evidence="4" id="KW-0539">Nucleus</keyword>
<feature type="compositionally biased region" description="Basic and acidic residues" evidence="5">
    <location>
        <begin position="282"/>
        <end position="294"/>
    </location>
</feature>
<proteinExistence type="predicted"/>
<sequence>MLGDLNKLKVVELKAELANRGLDTKGVKAVLVDRLRAALEAEGEGEGTPVDSSVSVGDDQRSSQESNDEAEDPLASPTRRARRMVSAKDVYHGDSVPGDQEPVPEASAECLPTPAHQEESTIVEQDSAPSEQLEDKAPIEEVEETRQDDSNFDIAPSTFDQEQSSNSADGLSASEQQEDPLARDESELQSSEPENQLHPSTVVSAQSDIDSSESKDSTEQQEEALLQGSVDNPSVDAMDHTESELLGEDDSKSFSAEPVGDSQSSLPESVEDQPTQSVTDSENTHDSTDIKAEPPDVTQVKSEDGTDQTVAEQAEGSKRTRKSRFTDNDNPEQSIAEVKEEPVVKDEPMDAENESDSRAKGQSNDRKRRRSSSRSPRRSRSPPPPVRRLEDEPEIDSSAVLLSWYDSDLNLIIDKGNFLAATPMHQQGFGYVWAGARASFGFTKGKVCYETKCLELCDVSHLEDEPNPHVVRLGWSVQGTSMQLGEEKLSYGYGGTGKGSVNCQFKDYGKSFGVGDTITAYLDLDSEPKILSYAVNGEPQGVAYEVSSDSLGGKALFPHVLTKNMKFSVNFSGETAFPLLDGYTLCGEVPLEDRVAGPQRPEKKEDCEMIMMCGLPGCGKTVWALKHAAENPEKMYNILGTNNLIDKMKVMGLPRKNNYAGRWEVLIEKCTKCLQKLLEVAGRRRRNYILDQTNVYPTAVRRKMRSFDGFKRRAIVIVPADDEFQRRVAKREAEEGKDVPDSAVLEMKGGSVWCALGIANFKIPEVGDIFSEVNFVELAEEEARAMVEKYREDAKAKGYVAQTQQAKRFKSERQGNSGDRRFDDRHGNRDNRDYRDRSRDYRDNRDGRDYRDRGSSYRPRGGPGGDRNRSGWQPRGGQGGGWRDRNDGYRGGRSDSRGSWRSGGGRSMGGGGGYDRHRSGNYNQNRGGYGGGRGSKGWGYNQGSGGSSWGNWNQQPQQDYSQWQTQGQSPTTGYGSTWKGYGQQQQSTHQGYGQGSTGYSTQGYSSYGNGTNSYNNWNQQYYNQNYGGWGQQQTGTTATAVASTVPSTGATSSVPVASTTATYDPYQQWNQFSSYGYSTSSGSAATGATGTTSHGAK</sequence>
<dbReference type="Pfam" id="PF02037">
    <property type="entry name" value="SAP"/>
    <property type="match status" value="1"/>
</dbReference>
<dbReference type="CDD" id="cd12884">
    <property type="entry name" value="SPRY_hnRNP"/>
    <property type="match status" value="1"/>
</dbReference>
<dbReference type="Pfam" id="PF13671">
    <property type="entry name" value="AAA_33"/>
    <property type="match status" value="1"/>
</dbReference>
<dbReference type="PROSITE" id="PS50800">
    <property type="entry name" value="SAP"/>
    <property type="match status" value="1"/>
</dbReference>
<feature type="compositionally biased region" description="Polar residues" evidence="5">
    <location>
        <begin position="261"/>
        <end position="281"/>
    </location>
</feature>
<feature type="compositionally biased region" description="Polar residues" evidence="5">
    <location>
        <begin position="158"/>
        <end position="175"/>
    </location>
</feature>
<keyword evidence="2" id="KW-0488">Methylation</keyword>